<comment type="similarity">
    <text evidence="1 3">Belongs to the EXO70 family.</text>
</comment>
<name>A0ABC9ALG9_9POAL</name>
<accession>A0ABC9ALG9</accession>
<evidence type="ECO:0000256" key="3">
    <source>
        <dbReference type="RuleBase" id="RU365026"/>
    </source>
</evidence>
<keyword evidence="2 3" id="KW-0813">Transport</keyword>
<evidence type="ECO:0000256" key="1">
    <source>
        <dbReference type="ARBA" id="ARBA00006756"/>
    </source>
</evidence>
<dbReference type="PANTHER" id="PTHR12542">
    <property type="entry name" value="EXOCYST COMPLEX PROTEIN EXO70"/>
    <property type="match status" value="1"/>
</dbReference>
<gene>
    <name evidence="5" type="ORF">URODEC1_LOCUS56582</name>
</gene>
<feature type="domain" description="Exocyst complex subunit Exo70 C-terminal" evidence="4">
    <location>
        <begin position="287"/>
        <end position="374"/>
    </location>
</feature>
<protein>
    <recommendedName>
        <fullName evidence="3">Exocyst subunit Exo70 family protein</fullName>
    </recommendedName>
</protein>
<evidence type="ECO:0000259" key="4">
    <source>
        <dbReference type="Pfam" id="PF03081"/>
    </source>
</evidence>
<dbReference type="PANTHER" id="PTHR12542:SF170">
    <property type="entry name" value="EXOCYST SUBUNIT EXO70 FAMILY PROTEIN"/>
    <property type="match status" value="1"/>
</dbReference>
<evidence type="ECO:0000313" key="6">
    <source>
        <dbReference type="Proteomes" id="UP001497457"/>
    </source>
</evidence>
<dbReference type="Gene3D" id="1.20.1280.170">
    <property type="entry name" value="Exocyst complex component Exo70"/>
    <property type="match status" value="1"/>
</dbReference>
<dbReference type="InterPro" id="IPR046364">
    <property type="entry name" value="Exo70_C"/>
</dbReference>
<reference evidence="5 6" key="2">
    <citation type="submission" date="2024-10" db="EMBL/GenBank/DDBJ databases">
        <authorList>
            <person name="Ryan C."/>
        </authorList>
    </citation>
    <scope>NUCLEOTIDE SEQUENCE [LARGE SCALE GENOMIC DNA]</scope>
</reference>
<comment type="function">
    <text evidence="3">Component of the exocyst complex.</text>
</comment>
<keyword evidence="3" id="KW-0653">Protein transport</keyword>
<dbReference type="EMBL" id="OZ075131">
    <property type="protein sequence ID" value="CAL4982367.1"/>
    <property type="molecule type" value="Genomic_DNA"/>
</dbReference>
<proteinExistence type="inferred from homology"/>
<dbReference type="GO" id="GO:0015031">
    <property type="term" value="P:protein transport"/>
    <property type="evidence" value="ECO:0007669"/>
    <property type="project" value="UniProtKB-KW"/>
</dbReference>
<dbReference type="InterPro" id="IPR016159">
    <property type="entry name" value="Cullin_repeat-like_dom_sf"/>
</dbReference>
<evidence type="ECO:0000256" key="2">
    <source>
        <dbReference type="ARBA" id="ARBA00022448"/>
    </source>
</evidence>
<dbReference type="SUPFAM" id="SSF74788">
    <property type="entry name" value="Cullin repeat-like"/>
    <property type="match status" value="1"/>
</dbReference>
<evidence type="ECO:0000313" key="5">
    <source>
        <dbReference type="EMBL" id="CAL4982367.1"/>
    </source>
</evidence>
<reference evidence="6" key="1">
    <citation type="submission" date="2024-06" db="EMBL/GenBank/DDBJ databases">
        <authorList>
            <person name="Ryan C."/>
        </authorList>
    </citation>
    <scope>NUCLEOTIDE SEQUENCE [LARGE SCALE GENOMIC DNA]</scope>
</reference>
<dbReference type="Pfam" id="PF03081">
    <property type="entry name" value="Exo70_C"/>
    <property type="match status" value="1"/>
</dbReference>
<dbReference type="InterPro" id="IPR004140">
    <property type="entry name" value="Exo70"/>
</dbReference>
<sequence length="397" mass="43969">MAAYAFGTAGGSTTSGTYSTTYKSSGGSVVSSEPDLASRLSRIHLSSWLEDDEEKVKKIEPTKHLVKEFFHGDGDTGALERWLSEVGVGWVLCLSDDSYVGASSLLRAQPHHNNLTDRWIRALTLLEGRFVGGEQDVPGPAKQARFVKAAVLKMLPFVDALLAATGPLDAGTDTADASNGAQALSAEKLQALLDVRDAVSSTLKGIRLYFRDYSVETETRQSSDEVISLLSAKEQRLDEAVWSTMEEVRTSIPKDDDDDSEWGIQTRQGSPGICKQLHPLFPKEIHMALLTPKIEGHIRKYLQVSWEPVLSCLHNHTPNYCFITNSALPKFDSEFQKTYTAQKLRKVPDPELRTRLRKAIVEKVVSGLTKYLEDNNITSPGITPQEREEMLLELFEG</sequence>
<keyword evidence="3" id="KW-0268">Exocytosis</keyword>
<organism evidence="5 6">
    <name type="scientific">Urochloa decumbens</name>
    <dbReference type="NCBI Taxonomy" id="240449"/>
    <lineage>
        <taxon>Eukaryota</taxon>
        <taxon>Viridiplantae</taxon>
        <taxon>Streptophyta</taxon>
        <taxon>Embryophyta</taxon>
        <taxon>Tracheophyta</taxon>
        <taxon>Spermatophyta</taxon>
        <taxon>Magnoliopsida</taxon>
        <taxon>Liliopsida</taxon>
        <taxon>Poales</taxon>
        <taxon>Poaceae</taxon>
        <taxon>PACMAD clade</taxon>
        <taxon>Panicoideae</taxon>
        <taxon>Panicodae</taxon>
        <taxon>Paniceae</taxon>
        <taxon>Melinidinae</taxon>
        <taxon>Urochloa</taxon>
    </lineage>
</organism>
<dbReference type="Proteomes" id="UP001497457">
    <property type="component" value="Chromosome 21rd"/>
</dbReference>
<dbReference type="GO" id="GO:0006887">
    <property type="term" value="P:exocytosis"/>
    <property type="evidence" value="ECO:0007669"/>
    <property type="project" value="UniProtKB-KW"/>
</dbReference>
<dbReference type="AlphaFoldDB" id="A0ABC9ALG9"/>
<keyword evidence="6" id="KW-1185">Reference proteome</keyword>